<sequence length="72" mass="7621">MSMPSTPSTSPEPPPRLLPSTKAGNRPPCYGPPLRLFSSSMVGNPLPCSFCHRSAIAVTVASSPQPKRLFPS</sequence>
<name>A0A426X4K4_ENSVE</name>
<dbReference type="EMBL" id="AMZH03026867">
    <property type="protein sequence ID" value="RRT34411.1"/>
    <property type="molecule type" value="Genomic_DNA"/>
</dbReference>
<evidence type="ECO:0000256" key="1">
    <source>
        <dbReference type="SAM" id="MobiDB-lite"/>
    </source>
</evidence>
<dbReference type="AlphaFoldDB" id="A0A426X4K4"/>
<dbReference type="Proteomes" id="UP000287651">
    <property type="component" value="Unassembled WGS sequence"/>
</dbReference>
<organism evidence="2 3">
    <name type="scientific">Ensete ventricosum</name>
    <name type="common">Abyssinian banana</name>
    <name type="synonym">Musa ensete</name>
    <dbReference type="NCBI Taxonomy" id="4639"/>
    <lineage>
        <taxon>Eukaryota</taxon>
        <taxon>Viridiplantae</taxon>
        <taxon>Streptophyta</taxon>
        <taxon>Embryophyta</taxon>
        <taxon>Tracheophyta</taxon>
        <taxon>Spermatophyta</taxon>
        <taxon>Magnoliopsida</taxon>
        <taxon>Liliopsida</taxon>
        <taxon>Zingiberales</taxon>
        <taxon>Musaceae</taxon>
        <taxon>Ensete</taxon>
    </lineage>
</organism>
<proteinExistence type="predicted"/>
<feature type="region of interest" description="Disordered" evidence="1">
    <location>
        <begin position="1"/>
        <end position="30"/>
    </location>
</feature>
<evidence type="ECO:0000313" key="2">
    <source>
        <dbReference type="EMBL" id="RRT34411.1"/>
    </source>
</evidence>
<accession>A0A426X4K4</accession>
<reference evidence="2 3" key="1">
    <citation type="journal article" date="2014" name="Agronomy (Basel)">
        <title>A Draft Genome Sequence for Ensete ventricosum, the Drought-Tolerant Tree Against Hunger.</title>
        <authorList>
            <person name="Harrison J."/>
            <person name="Moore K.A."/>
            <person name="Paszkiewicz K."/>
            <person name="Jones T."/>
            <person name="Grant M."/>
            <person name="Ambacheew D."/>
            <person name="Muzemil S."/>
            <person name="Studholme D.J."/>
        </authorList>
    </citation>
    <scope>NUCLEOTIDE SEQUENCE [LARGE SCALE GENOMIC DNA]</scope>
</reference>
<gene>
    <name evidence="2" type="ORF">B296_00051690</name>
</gene>
<protein>
    <submittedName>
        <fullName evidence="2">Uncharacterized protein</fullName>
    </submittedName>
</protein>
<comment type="caution">
    <text evidence="2">The sequence shown here is derived from an EMBL/GenBank/DDBJ whole genome shotgun (WGS) entry which is preliminary data.</text>
</comment>
<evidence type="ECO:0000313" key="3">
    <source>
        <dbReference type="Proteomes" id="UP000287651"/>
    </source>
</evidence>